<gene>
    <name evidence="1" type="ORF">MCOR_22410</name>
</gene>
<accession>A0A6J8BVV6</accession>
<dbReference type="Proteomes" id="UP000507470">
    <property type="component" value="Unassembled WGS sequence"/>
</dbReference>
<dbReference type="EMBL" id="CACVKT020003954">
    <property type="protein sequence ID" value="CAC5387034.1"/>
    <property type="molecule type" value="Genomic_DNA"/>
</dbReference>
<evidence type="ECO:0000313" key="2">
    <source>
        <dbReference type="Proteomes" id="UP000507470"/>
    </source>
</evidence>
<sequence>MWYSHPPIIIFSRFQFDVSSYYHSLLHESRETKKGCLANLSETTLCELLHQCNAADSIYSRDMFQLVLDILKERIYRHNAMLMLSRSSLSTVNENPPSDGLDRAAINGTMKLNLGLDELDDLFSLRGHLESLTAYFTQPHPHQQQQVVSKENVVPIYTPPPTPSVILQAPPAIMNGNEASTFQALLRSIQDPMWSKGNQIPMRVATKRLREDLQPQWSARGFKYEPILPVKSELYELSEEETERGLHGKVSKAKPRIQHQNIKQQASEAVDDYINRILAQTADSKMTRSCRYCNASGPKDTSTVFGGSNNSGENSTNDYSKTHRKFNCTGSQHSQIYLNRS</sequence>
<name>A0A6J8BVV6_MYTCO</name>
<dbReference type="OrthoDB" id="6202356at2759"/>
<evidence type="ECO:0000313" key="1">
    <source>
        <dbReference type="EMBL" id="CAC5387034.1"/>
    </source>
</evidence>
<reference evidence="1 2" key="1">
    <citation type="submission" date="2020-06" db="EMBL/GenBank/DDBJ databases">
        <authorList>
            <person name="Li R."/>
            <person name="Bekaert M."/>
        </authorList>
    </citation>
    <scope>NUCLEOTIDE SEQUENCE [LARGE SCALE GENOMIC DNA]</scope>
    <source>
        <strain evidence="2">wild</strain>
    </source>
</reference>
<organism evidence="1 2">
    <name type="scientific">Mytilus coruscus</name>
    <name type="common">Sea mussel</name>
    <dbReference type="NCBI Taxonomy" id="42192"/>
    <lineage>
        <taxon>Eukaryota</taxon>
        <taxon>Metazoa</taxon>
        <taxon>Spiralia</taxon>
        <taxon>Lophotrochozoa</taxon>
        <taxon>Mollusca</taxon>
        <taxon>Bivalvia</taxon>
        <taxon>Autobranchia</taxon>
        <taxon>Pteriomorphia</taxon>
        <taxon>Mytilida</taxon>
        <taxon>Mytiloidea</taxon>
        <taxon>Mytilidae</taxon>
        <taxon>Mytilinae</taxon>
        <taxon>Mytilus</taxon>
    </lineage>
</organism>
<dbReference type="AlphaFoldDB" id="A0A6J8BVV6"/>
<protein>
    <submittedName>
        <fullName evidence="1">Uncharacterized protein</fullName>
    </submittedName>
</protein>
<keyword evidence="2" id="KW-1185">Reference proteome</keyword>
<proteinExistence type="predicted"/>